<dbReference type="Pfam" id="PF01463">
    <property type="entry name" value="LRRCT"/>
    <property type="match status" value="1"/>
</dbReference>
<feature type="domain" description="Ig-like" evidence="13">
    <location>
        <begin position="465"/>
        <end position="562"/>
    </location>
</feature>
<dbReference type="InterPro" id="IPR013098">
    <property type="entry name" value="Ig_I-set"/>
</dbReference>
<reference evidence="14" key="1">
    <citation type="journal article" date="2020" name="J Insects Food Feed">
        <title>The yellow mealworm (Tenebrio molitor) genome: a resource for the emerging insects as food and feed industry.</title>
        <authorList>
            <person name="Eriksson T."/>
            <person name="Andere A."/>
            <person name="Kelstrup H."/>
            <person name="Emery V."/>
            <person name="Picard C."/>
        </authorList>
    </citation>
    <scope>NUCLEOTIDE SEQUENCE</scope>
    <source>
        <strain evidence="14">Stoneville</strain>
        <tissue evidence="14">Whole head</tissue>
    </source>
</reference>
<reference evidence="14" key="2">
    <citation type="submission" date="2021-08" db="EMBL/GenBank/DDBJ databases">
        <authorList>
            <person name="Eriksson T."/>
        </authorList>
    </citation>
    <scope>NUCLEOTIDE SEQUENCE</scope>
    <source>
        <strain evidence="14">Stoneville</strain>
        <tissue evidence="14">Whole head</tissue>
    </source>
</reference>
<sequence length="917" mass="102462">MNSYADNITASLENSRNCLRRIARNDDTEFSHQSILNLMEKFVKSVNTMDETILVPCRLMDLKVGDENDPTCPKKHNQKSKHGVQELLSSVDLFQIYNMLNNVKADLLWGQGQVTEEAPPTVTPVKGHVRRPSTVSVASTNSSASTISDSESDAGNENDSGIEESQEACFGDRTEQVAQNFKRHLVGLTHSLRQMTEAAQYLTSRYQHDIVLKLKRNQITQLKDGAFYGLLSIVKLVLDYNNVQVISKGWLYGLKALKGLSLSHNNMNTIEDDAWEFCQHLEDLDLSNNKLESIAADTFKSLEDLQKLVLNNNKITFIQEKAFSHLPNLKYLHLNNNKISWTIEDANGVFQGLGNLMKFYLAGNNIKSINKNAFVGLKTVTYLNLSNNNITSIQKNAFSEVPLLSDLVINTTCLLCDCNLRWFYEWLNVKRFKIRAVCGYPEWLRGQSLLEVPTSNFTCDELPKPRLIQEPEPEIMALKGENISLSCKAMSSSNSVMTFQWKKDNVELLNVNVEANSNTEGKTTETVSKLNIFKVQHSNAGKYQCVVSNIFGTTYSQKSSISVLIFPTFRKIPANVTVQAGEIAKLVCAVHGEPQPEIAWQKDGGNDFPAARERRMHVMPTDDAFFIMKVKPSDMGIYSCTAHNAAGTIVANASLTVQEKPSFVKSMENKEVTAGELVVLQCMASGTPKPTITWFKDGEPIRATERHFFTAEDQLMIIVDTVQTDSGKYECHLNNSLGEKIGYSLLRVKPGNFTTTDMMGIIIITVVCCAVATSIIWVVIIYQTRKRLSPPTGNNPQVEGPVLEFNDKAVVQYTDNASDRSSCKDSGTGDSANRSNDDLVPEEYNLIINEDMSPQPRWGVMRIASLAYLPTDPNNSHTPLLLSDTPYARSTNHDRAEITPENDVQQREPAETPKDEK</sequence>
<keyword evidence="9" id="KW-0325">Glycoprotein</keyword>
<proteinExistence type="inferred from homology"/>
<name>A0A8J6HJA5_TENMO</name>
<dbReference type="InterPro" id="IPR009786">
    <property type="entry name" value="Spot_14"/>
</dbReference>
<dbReference type="Pfam" id="PF13927">
    <property type="entry name" value="Ig_3"/>
    <property type="match status" value="1"/>
</dbReference>
<dbReference type="PRINTS" id="PR00019">
    <property type="entry name" value="LEURICHRPT"/>
</dbReference>
<dbReference type="SUPFAM" id="SSF52058">
    <property type="entry name" value="L domain-like"/>
    <property type="match status" value="1"/>
</dbReference>
<feature type="compositionally biased region" description="Acidic residues" evidence="11">
    <location>
        <begin position="150"/>
        <end position="166"/>
    </location>
</feature>
<dbReference type="PROSITE" id="PS51450">
    <property type="entry name" value="LRR"/>
    <property type="match status" value="2"/>
</dbReference>
<evidence type="ECO:0000256" key="4">
    <source>
        <dbReference type="ARBA" id="ARBA00022490"/>
    </source>
</evidence>
<feature type="compositionally biased region" description="Polar residues" evidence="11">
    <location>
        <begin position="824"/>
        <end position="834"/>
    </location>
</feature>
<dbReference type="GO" id="GO:0005634">
    <property type="term" value="C:nucleus"/>
    <property type="evidence" value="ECO:0007669"/>
    <property type="project" value="UniProtKB-SubCell"/>
</dbReference>
<feature type="domain" description="Ig-like" evidence="13">
    <location>
        <begin position="567"/>
        <end position="656"/>
    </location>
</feature>
<dbReference type="SUPFAM" id="SSF48726">
    <property type="entry name" value="Immunoglobulin"/>
    <property type="match status" value="3"/>
</dbReference>
<keyword evidence="4" id="KW-0963">Cytoplasm</keyword>
<evidence type="ECO:0000256" key="9">
    <source>
        <dbReference type="ARBA" id="ARBA00023180"/>
    </source>
</evidence>
<feature type="region of interest" description="Disordered" evidence="11">
    <location>
        <begin position="816"/>
        <end position="837"/>
    </location>
</feature>
<gene>
    <name evidence="14" type="ORF">GEV33_007666</name>
</gene>
<comment type="caution">
    <text evidence="14">The sequence shown here is derived from an EMBL/GenBank/DDBJ whole genome shotgun (WGS) entry which is preliminary data.</text>
</comment>
<dbReference type="InterPro" id="IPR013783">
    <property type="entry name" value="Ig-like_fold"/>
</dbReference>
<dbReference type="SMART" id="SM00409">
    <property type="entry name" value="IG"/>
    <property type="match status" value="3"/>
</dbReference>
<accession>A0A8J6HJA5</accession>
<dbReference type="Gene3D" id="2.60.40.10">
    <property type="entry name" value="Immunoglobulins"/>
    <property type="match status" value="3"/>
</dbReference>
<keyword evidence="15" id="KW-1185">Reference proteome</keyword>
<evidence type="ECO:0000256" key="5">
    <source>
        <dbReference type="ARBA" id="ARBA00022614"/>
    </source>
</evidence>
<feature type="compositionally biased region" description="Low complexity" evidence="11">
    <location>
        <begin position="133"/>
        <end position="149"/>
    </location>
</feature>
<dbReference type="FunFam" id="2.60.40.10:FF:000150">
    <property type="entry name" value="Leucine rich repeats and immunoglobulin like domains 3"/>
    <property type="match status" value="1"/>
</dbReference>
<evidence type="ECO:0000313" key="15">
    <source>
        <dbReference type="Proteomes" id="UP000719412"/>
    </source>
</evidence>
<evidence type="ECO:0000256" key="10">
    <source>
        <dbReference type="ARBA" id="ARBA00023242"/>
    </source>
</evidence>
<dbReference type="InterPro" id="IPR003598">
    <property type="entry name" value="Ig_sub2"/>
</dbReference>
<keyword evidence="10" id="KW-0539">Nucleus</keyword>
<dbReference type="Pfam" id="PF07084">
    <property type="entry name" value="Spot_14"/>
    <property type="match status" value="1"/>
</dbReference>
<evidence type="ECO:0000313" key="14">
    <source>
        <dbReference type="EMBL" id="KAH0815126.1"/>
    </source>
</evidence>
<keyword evidence="12" id="KW-1133">Transmembrane helix</keyword>
<comment type="subcellular location">
    <subcellularLocation>
        <location evidence="2">Cytoplasm</location>
    </subcellularLocation>
    <subcellularLocation>
        <location evidence="1">Nucleus</location>
    </subcellularLocation>
</comment>
<dbReference type="Gene3D" id="6.10.140.1610">
    <property type="match status" value="1"/>
</dbReference>
<keyword evidence="12" id="KW-0812">Transmembrane</keyword>
<dbReference type="InterPro" id="IPR007110">
    <property type="entry name" value="Ig-like_dom"/>
</dbReference>
<evidence type="ECO:0000259" key="13">
    <source>
        <dbReference type="PROSITE" id="PS50835"/>
    </source>
</evidence>
<dbReference type="SMART" id="SM00082">
    <property type="entry name" value="LRRCT"/>
    <property type="match status" value="1"/>
</dbReference>
<dbReference type="FunFam" id="3.80.10.10:FF:000023">
    <property type="entry name" value="Leucine rich repeats and immunoglobulin like domains 3"/>
    <property type="match status" value="1"/>
</dbReference>
<dbReference type="SMART" id="SM00369">
    <property type="entry name" value="LRR_TYP"/>
    <property type="match status" value="8"/>
</dbReference>
<feature type="compositionally biased region" description="Basic and acidic residues" evidence="11">
    <location>
        <begin position="891"/>
        <end position="917"/>
    </location>
</feature>
<dbReference type="GO" id="GO:0005737">
    <property type="term" value="C:cytoplasm"/>
    <property type="evidence" value="ECO:0007669"/>
    <property type="project" value="UniProtKB-SubCell"/>
</dbReference>
<organism evidence="14 15">
    <name type="scientific">Tenebrio molitor</name>
    <name type="common">Yellow mealworm beetle</name>
    <dbReference type="NCBI Taxonomy" id="7067"/>
    <lineage>
        <taxon>Eukaryota</taxon>
        <taxon>Metazoa</taxon>
        <taxon>Ecdysozoa</taxon>
        <taxon>Arthropoda</taxon>
        <taxon>Hexapoda</taxon>
        <taxon>Insecta</taxon>
        <taxon>Pterygota</taxon>
        <taxon>Neoptera</taxon>
        <taxon>Endopterygota</taxon>
        <taxon>Coleoptera</taxon>
        <taxon>Polyphaga</taxon>
        <taxon>Cucujiformia</taxon>
        <taxon>Tenebrionidae</taxon>
        <taxon>Tenebrio</taxon>
    </lineage>
</organism>
<evidence type="ECO:0000256" key="8">
    <source>
        <dbReference type="ARBA" id="ARBA00023157"/>
    </source>
</evidence>
<dbReference type="EMBL" id="JABDTM020023518">
    <property type="protein sequence ID" value="KAH0815126.1"/>
    <property type="molecule type" value="Genomic_DNA"/>
</dbReference>
<dbReference type="PANTHER" id="PTHR45842">
    <property type="entry name" value="SYNAPTIC ADHESION-LIKE MOLECULE SALM"/>
    <property type="match status" value="1"/>
</dbReference>
<feature type="transmembrane region" description="Helical" evidence="12">
    <location>
        <begin position="758"/>
        <end position="782"/>
    </location>
</feature>
<evidence type="ECO:0000256" key="6">
    <source>
        <dbReference type="ARBA" id="ARBA00022729"/>
    </source>
</evidence>
<dbReference type="InterPro" id="IPR003599">
    <property type="entry name" value="Ig_sub"/>
</dbReference>
<feature type="domain" description="Ig-like" evidence="13">
    <location>
        <begin position="661"/>
        <end position="742"/>
    </location>
</feature>
<protein>
    <recommendedName>
        <fullName evidence="13">Ig-like domain-containing protein</fullName>
    </recommendedName>
</protein>
<keyword evidence="12" id="KW-0472">Membrane</keyword>
<dbReference type="PROSITE" id="PS50835">
    <property type="entry name" value="IG_LIKE"/>
    <property type="match status" value="3"/>
</dbReference>
<dbReference type="FunFam" id="2.60.40.10:FF:000161">
    <property type="entry name" value="Leucine rich repeats and immunoglobulin like domains 2"/>
    <property type="match status" value="1"/>
</dbReference>
<dbReference type="InterPro" id="IPR036179">
    <property type="entry name" value="Ig-like_dom_sf"/>
</dbReference>
<dbReference type="InterPro" id="IPR053719">
    <property type="entry name" value="Lipogen_MT_Stabilize_sf"/>
</dbReference>
<dbReference type="SMART" id="SM00408">
    <property type="entry name" value="IGc2"/>
    <property type="match status" value="3"/>
</dbReference>
<dbReference type="AlphaFoldDB" id="A0A8J6HJA5"/>
<evidence type="ECO:0000256" key="1">
    <source>
        <dbReference type="ARBA" id="ARBA00004123"/>
    </source>
</evidence>
<dbReference type="InterPro" id="IPR032675">
    <property type="entry name" value="LRR_dom_sf"/>
</dbReference>
<dbReference type="InterPro" id="IPR050467">
    <property type="entry name" value="LRFN"/>
</dbReference>
<keyword evidence="6" id="KW-0732">Signal</keyword>
<dbReference type="Pfam" id="PF13855">
    <property type="entry name" value="LRR_8"/>
    <property type="match status" value="2"/>
</dbReference>
<dbReference type="GO" id="GO:0071944">
    <property type="term" value="C:cell periphery"/>
    <property type="evidence" value="ECO:0007669"/>
    <property type="project" value="UniProtKB-ARBA"/>
</dbReference>
<dbReference type="InterPro" id="IPR000483">
    <property type="entry name" value="Cys-rich_flank_reg_C"/>
</dbReference>
<dbReference type="InterPro" id="IPR001611">
    <property type="entry name" value="Leu-rich_rpt"/>
</dbReference>
<dbReference type="Gene3D" id="3.80.10.10">
    <property type="entry name" value="Ribonuclease Inhibitor"/>
    <property type="match status" value="2"/>
</dbReference>
<feature type="region of interest" description="Disordered" evidence="11">
    <location>
        <begin position="872"/>
        <end position="917"/>
    </location>
</feature>
<dbReference type="Pfam" id="PF07679">
    <property type="entry name" value="I-set"/>
    <property type="match status" value="2"/>
</dbReference>
<dbReference type="CDD" id="cd00096">
    <property type="entry name" value="Ig"/>
    <property type="match status" value="1"/>
</dbReference>
<dbReference type="InterPro" id="IPR003591">
    <property type="entry name" value="Leu-rich_rpt_typical-subtyp"/>
</dbReference>
<keyword evidence="7" id="KW-0677">Repeat</keyword>
<feature type="region of interest" description="Disordered" evidence="11">
    <location>
        <begin position="119"/>
        <end position="169"/>
    </location>
</feature>
<evidence type="ECO:0000256" key="11">
    <source>
        <dbReference type="SAM" id="MobiDB-lite"/>
    </source>
</evidence>
<evidence type="ECO:0000256" key="2">
    <source>
        <dbReference type="ARBA" id="ARBA00004496"/>
    </source>
</evidence>
<dbReference type="PANTHER" id="PTHR45842:SF21">
    <property type="entry name" value="IG-LIKE DOMAIN-CONTAINING PROTEIN"/>
    <property type="match status" value="1"/>
</dbReference>
<dbReference type="Proteomes" id="UP000719412">
    <property type="component" value="Unassembled WGS sequence"/>
</dbReference>
<evidence type="ECO:0000256" key="7">
    <source>
        <dbReference type="ARBA" id="ARBA00022737"/>
    </source>
</evidence>
<evidence type="ECO:0000256" key="12">
    <source>
        <dbReference type="SAM" id="Phobius"/>
    </source>
</evidence>
<evidence type="ECO:0000256" key="3">
    <source>
        <dbReference type="ARBA" id="ARBA00009488"/>
    </source>
</evidence>
<comment type="similarity">
    <text evidence="3">Belongs to the SPOT14 family.</text>
</comment>
<keyword evidence="5" id="KW-0433">Leucine-rich repeat</keyword>
<keyword evidence="8" id="KW-1015">Disulfide bond</keyword>